<dbReference type="Gene3D" id="3.30.365.10">
    <property type="entry name" value="Aldehyde oxidase/xanthine dehydrogenase, molybdopterin binding domain"/>
    <property type="match status" value="4"/>
</dbReference>
<evidence type="ECO:0000256" key="2">
    <source>
        <dbReference type="ARBA" id="ARBA00023002"/>
    </source>
</evidence>
<dbReference type="InterPro" id="IPR016208">
    <property type="entry name" value="Ald_Oxase/xanthine_DH-like"/>
</dbReference>
<name>A3K4A1_SAGS3</name>
<gene>
    <name evidence="4" type="ORF">SSE37_01065</name>
</gene>
<dbReference type="GO" id="GO:0016491">
    <property type="term" value="F:oxidoreductase activity"/>
    <property type="evidence" value="ECO:0007669"/>
    <property type="project" value="UniProtKB-KW"/>
</dbReference>
<keyword evidence="5" id="KW-1185">Reference proteome</keyword>
<dbReference type="SUPFAM" id="SSF56003">
    <property type="entry name" value="Molybdenum cofactor-binding domain"/>
    <property type="match status" value="1"/>
</dbReference>
<dbReference type="InterPro" id="IPR046867">
    <property type="entry name" value="AldOxase/xan_DH_MoCoBD2"/>
</dbReference>
<dbReference type="AlphaFoldDB" id="A3K4A1"/>
<dbReference type="eggNOG" id="COG1529">
    <property type="taxonomic scope" value="Bacteria"/>
</dbReference>
<organism evidence="4 5">
    <name type="scientific">Sagittula stellata (strain ATCC 700073 / DSM 11524 / E-37)</name>
    <dbReference type="NCBI Taxonomy" id="388399"/>
    <lineage>
        <taxon>Bacteria</taxon>
        <taxon>Pseudomonadati</taxon>
        <taxon>Pseudomonadota</taxon>
        <taxon>Alphaproteobacteria</taxon>
        <taxon>Rhodobacterales</taxon>
        <taxon>Roseobacteraceae</taxon>
        <taxon>Sagittula</taxon>
    </lineage>
</organism>
<dbReference type="PANTHER" id="PTHR11908:SF132">
    <property type="entry name" value="ALDEHYDE OXIDASE 1-RELATED"/>
    <property type="match status" value="1"/>
</dbReference>
<evidence type="ECO:0000256" key="1">
    <source>
        <dbReference type="ARBA" id="ARBA00022505"/>
    </source>
</evidence>
<keyword evidence="2" id="KW-0560">Oxidoreductase</keyword>
<dbReference type="PANTHER" id="PTHR11908">
    <property type="entry name" value="XANTHINE DEHYDROGENASE"/>
    <property type="match status" value="1"/>
</dbReference>
<comment type="caution">
    <text evidence="4">The sequence shown here is derived from an EMBL/GenBank/DDBJ whole genome shotgun (WGS) entry which is preliminary data.</text>
</comment>
<protein>
    <submittedName>
        <fullName evidence="4">Possible carbon-monoxide dehydrogenase large subunit</fullName>
    </submittedName>
</protein>
<evidence type="ECO:0000313" key="4">
    <source>
        <dbReference type="EMBL" id="EBA07800.1"/>
    </source>
</evidence>
<accession>A3K4A1</accession>
<dbReference type="Pfam" id="PF20256">
    <property type="entry name" value="MoCoBD_2"/>
    <property type="match status" value="1"/>
</dbReference>
<dbReference type="InterPro" id="IPR037165">
    <property type="entry name" value="AldOxase/xan_DH_Mopterin-bd_sf"/>
</dbReference>
<sequence length="792" mass="84514">MKNPNSSAPYIGRPLPRFEDRRLLRGAGRYTDDFSLEGEVWAAFVRSPFAAARINAIDTTEAKALPGVLAVLTGQDYLAQGGQPMHHIPEPADARDHTKRAFSGYGHSVIDVPHLPMPVDQAQYLGEPLVMVVANSQSIALDACELVDLDLEELPFVIDAAEALAADAPVVDPAIPGNLAVAAAFGNREAVETAFENAAHVVEGRFPNQRIVNAQMEPRSAIVTYDRESAKFHMIAGSQGANRQRDTLAACLGVPPADVRVTCPDTGGGFGPRTNLSPEQPMLAIAARLLGRPVRWTSTRSEAFLSDYQGRDMAVAARMALDAEGRILAYDATITGNVGGRTVGFISMGNAFRVLTTVYHVPHAHVAIEGVMTNTTPTAPYRGAGRPEAHLAIESLLDRAARALALDRDEIRRRNIVRPEQMPYHSPMGLDYDSGDFSGNMERALTGADWSGFEDRRAAARARGKLAGIGIANYVESPVGMPHERIDLTVNPEGTVEVITGTQSTGQGHQTSFAQVMADCLGVTPEDIRLIAGDTARVISGGGSHSDRSMRLAGTLMREASDSVIAQAREVLAHLFGLPAERVAFTDGLFDPGQGNQRLSVFEVAAMCDDPSLPDALRKPLAATATFTGRMPAHPTGAAVCEVEIDPETGELEITRYTTVDDVGQPINPLILDGQTHGGIVQGLGQALSEAMRSDPTTGQVLSGAFMDYAMMRASDVPFFGVDLVEDPTSSNPLRIKGGGESGITPALAVTMNAVLDALAPESVTELEMPASPGRIWQAIQDARQSLKEKTQ</sequence>
<dbReference type="SUPFAM" id="SSF54665">
    <property type="entry name" value="CO dehydrogenase molybdoprotein N-domain-like"/>
    <property type="match status" value="1"/>
</dbReference>
<keyword evidence="1" id="KW-0500">Molybdenum</keyword>
<dbReference type="OrthoDB" id="8428274at2"/>
<reference evidence="4 5" key="1">
    <citation type="submission" date="2006-06" db="EMBL/GenBank/DDBJ databases">
        <authorList>
            <person name="Moran M.A."/>
            <person name="Ferriera S."/>
            <person name="Johnson J."/>
            <person name="Kravitz S."/>
            <person name="Beeson K."/>
            <person name="Sutton G."/>
            <person name="Rogers Y.-H."/>
            <person name="Friedman R."/>
            <person name="Frazier M."/>
            <person name="Venter J.C."/>
        </authorList>
    </citation>
    <scope>NUCLEOTIDE SEQUENCE [LARGE SCALE GENOMIC DNA]</scope>
    <source>
        <strain evidence="4 5">E-37</strain>
    </source>
</reference>
<dbReference type="Pfam" id="PF01315">
    <property type="entry name" value="Ald_Xan_dh_C"/>
    <property type="match status" value="1"/>
</dbReference>
<feature type="domain" description="Aldehyde oxidase/xanthine dehydrogenase a/b hammerhead" evidence="3">
    <location>
        <begin position="25"/>
        <end position="155"/>
    </location>
</feature>
<dbReference type="Proteomes" id="UP000005713">
    <property type="component" value="Unassembled WGS sequence"/>
</dbReference>
<evidence type="ECO:0000313" key="5">
    <source>
        <dbReference type="Proteomes" id="UP000005713"/>
    </source>
</evidence>
<evidence type="ECO:0000259" key="3">
    <source>
        <dbReference type="SMART" id="SM01008"/>
    </source>
</evidence>
<dbReference type="GO" id="GO:0005506">
    <property type="term" value="F:iron ion binding"/>
    <property type="evidence" value="ECO:0007669"/>
    <property type="project" value="InterPro"/>
</dbReference>
<dbReference type="SMART" id="SM01008">
    <property type="entry name" value="Ald_Xan_dh_C"/>
    <property type="match status" value="1"/>
</dbReference>
<dbReference type="RefSeq" id="WP_005859425.1">
    <property type="nucleotide sequence ID" value="NZ_AAYA01000007.1"/>
</dbReference>
<dbReference type="Pfam" id="PF02738">
    <property type="entry name" value="MoCoBD_1"/>
    <property type="match status" value="1"/>
</dbReference>
<dbReference type="InterPro" id="IPR036856">
    <property type="entry name" value="Ald_Oxase/Xan_DH_a/b_sf"/>
</dbReference>
<proteinExistence type="predicted"/>
<dbReference type="EMBL" id="AAYA01000007">
    <property type="protein sequence ID" value="EBA07800.1"/>
    <property type="molecule type" value="Genomic_DNA"/>
</dbReference>
<dbReference type="Gene3D" id="3.90.1170.50">
    <property type="entry name" value="Aldehyde oxidase/xanthine dehydrogenase, a/b hammerhead"/>
    <property type="match status" value="1"/>
</dbReference>
<dbReference type="InterPro" id="IPR008274">
    <property type="entry name" value="AldOxase/xan_DH_MoCoBD1"/>
</dbReference>
<dbReference type="InterPro" id="IPR000674">
    <property type="entry name" value="Ald_Oxase/Xan_DH_a/b"/>
</dbReference>